<feature type="region of interest" description="Disordered" evidence="2">
    <location>
        <begin position="29"/>
        <end position="54"/>
    </location>
</feature>
<evidence type="ECO:0000256" key="1">
    <source>
        <dbReference type="ARBA" id="ARBA00004123"/>
    </source>
</evidence>
<accession>A0ABQ8T686</accession>
<comment type="caution">
    <text evidence="3">The sequence shown here is derived from an EMBL/GenBank/DDBJ whole genome shotgun (WGS) entry which is preliminary data.</text>
</comment>
<dbReference type="Proteomes" id="UP001148838">
    <property type="component" value="Unassembled WGS sequence"/>
</dbReference>
<protein>
    <submittedName>
        <fullName evidence="3">Uncharacterized protein</fullName>
    </submittedName>
</protein>
<evidence type="ECO:0000313" key="4">
    <source>
        <dbReference type="Proteomes" id="UP001148838"/>
    </source>
</evidence>
<name>A0ABQ8T686_PERAM</name>
<proteinExistence type="predicted"/>
<sequence length="149" mass="16243">MAALCEGGNEPPGSLKAICNRQNPYTIPASANSPKAPLSVRGETSTPSRSASGAIAEAIHRRLTTFHGGRSREMAARAELIALVRVGYSASSAAREIGIPLTTAKRWAKLFLENNEISNRPIPGRPRIYTREEDAISIREYRDLMLLLQ</sequence>
<evidence type="ECO:0000256" key="2">
    <source>
        <dbReference type="SAM" id="MobiDB-lite"/>
    </source>
</evidence>
<evidence type="ECO:0000313" key="3">
    <source>
        <dbReference type="EMBL" id="KAJ4441529.1"/>
    </source>
</evidence>
<organism evidence="3 4">
    <name type="scientific">Periplaneta americana</name>
    <name type="common">American cockroach</name>
    <name type="synonym">Blatta americana</name>
    <dbReference type="NCBI Taxonomy" id="6978"/>
    <lineage>
        <taxon>Eukaryota</taxon>
        <taxon>Metazoa</taxon>
        <taxon>Ecdysozoa</taxon>
        <taxon>Arthropoda</taxon>
        <taxon>Hexapoda</taxon>
        <taxon>Insecta</taxon>
        <taxon>Pterygota</taxon>
        <taxon>Neoptera</taxon>
        <taxon>Polyneoptera</taxon>
        <taxon>Dictyoptera</taxon>
        <taxon>Blattodea</taxon>
        <taxon>Blattoidea</taxon>
        <taxon>Blattidae</taxon>
        <taxon>Blattinae</taxon>
        <taxon>Periplaneta</taxon>
    </lineage>
</organism>
<reference evidence="3 4" key="1">
    <citation type="journal article" date="2022" name="Allergy">
        <title>Genome assembly and annotation of Periplaneta americana reveal a comprehensive cockroach allergen profile.</title>
        <authorList>
            <person name="Wang L."/>
            <person name="Xiong Q."/>
            <person name="Saelim N."/>
            <person name="Wang L."/>
            <person name="Nong W."/>
            <person name="Wan A.T."/>
            <person name="Shi M."/>
            <person name="Liu X."/>
            <person name="Cao Q."/>
            <person name="Hui J.H.L."/>
            <person name="Sookrung N."/>
            <person name="Leung T.F."/>
            <person name="Tungtrongchitr A."/>
            <person name="Tsui S.K.W."/>
        </authorList>
    </citation>
    <scope>NUCLEOTIDE SEQUENCE [LARGE SCALE GENOMIC DNA]</scope>
    <source>
        <strain evidence="3">PWHHKU_190912</strain>
    </source>
</reference>
<gene>
    <name evidence="3" type="ORF">ANN_11385</name>
</gene>
<comment type="subcellular location">
    <subcellularLocation>
        <location evidence="1">Nucleus</location>
    </subcellularLocation>
</comment>
<dbReference type="SUPFAM" id="SSF46689">
    <property type="entry name" value="Homeodomain-like"/>
    <property type="match status" value="1"/>
</dbReference>
<dbReference type="EMBL" id="JAJSOF020000015">
    <property type="protein sequence ID" value="KAJ4441529.1"/>
    <property type="molecule type" value="Genomic_DNA"/>
</dbReference>
<dbReference type="InterPro" id="IPR009057">
    <property type="entry name" value="Homeodomain-like_sf"/>
</dbReference>
<keyword evidence="4" id="KW-1185">Reference proteome</keyword>
<feature type="compositionally biased region" description="Polar residues" evidence="2">
    <location>
        <begin position="42"/>
        <end position="51"/>
    </location>
</feature>